<keyword evidence="4" id="KW-1185">Reference proteome</keyword>
<dbReference type="InterPro" id="IPR008310">
    <property type="entry name" value="UPF0735_ACT_dom-cont"/>
</dbReference>
<dbReference type="STRING" id="930128.SAMN05192532_10147"/>
<dbReference type="PROSITE" id="PS51671">
    <property type="entry name" value="ACT"/>
    <property type="match status" value="1"/>
</dbReference>
<dbReference type="OrthoDB" id="9788773at2"/>
<evidence type="ECO:0000259" key="2">
    <source>
        <dbReference type="PROSITE" id="PS51671"/>
    </source>
</evidence>
<name>A0A1I1Z585_9BACI</name>
<dbReference type="HAMAP" id="MF_00707">
    <property type="entry name" value="UPF0735"/>
    <property type="match status" value="1"/>
</dbReference>
<gene>
    <name evidence="3" type="ORF">SAMN05192532_10147</name>
</gene>
<dbReference type="Proteomes" id="UP000199516">
    <property type="component" value="Unassembled WGS sequence"/>
</dbReference>
<organism evidence="3 4">
    <name type="scientific">Alteribacillus iranensis</name>
    <dbReference type="NCBI Taxonomy" id="930128"/>
    <lineage>
        <taxon>Bacteria</taxon>
        <taxon>Bacillati</taxon>
        <taxon>Bacillota</taxon>
        <taxon>Bacilli</taxon>
        <taxon>Bacillales</taxon>
        <taxon>Bacillaceae</taxon>
        <taxon>Alteribacillus</taxon>
    </lineage>
</organism>
<feature type="domain" description="ACT" evidence="2">
    <location>
        <begin position="72"/>
        <end position="147"/>
    </location>
</feature>
<dbReference type="InterPro" id="IPR045865">
    <property type="entry name" value="ACT-like_dom_sf"/>
</dbReference>
<proteinExistence type="inferred from homology"/>
<evidence type="ECO:0000256" key="1">
    <source>
        <dbReference type="HAMAP-Rule" id="MF_00707"/>
    </source>
</evidence>
<dbReference type="EMBL" id="FONT01000001">
    <property type="protein sequence ID" value="SFE26925.1"/>
    <property type="molecule type" value="Genomic_DNA"/>
</dbReference>
<dbReference type="AlphaFoldDB" id="A0A1I1Z585"/>
<sequence length="150" mass="16665">MKEKIDQFYLVRQDMLTEAMQKTLEVKSILESGKTEKVAKAVQMAGLSRSAYYKYKDAVYPFHTVVKEQIITLSIQLKDKSGALSELLTAVASTNTNILTINQSIPLEGRANVTLTLDISSSLVKLQELIYTIQTMETVERAEMVGSGSL</sequence>
<dbReference type="InterPro" id="IPR002912">
    <property type="entry name" value="ACT_dom"/>
</dbReference>
<dbReference type="NCBIfam" id="NF003361">
    <property type="entry name" value="PRK04435.1"/>
    <property type="match status" value="1"/>
</dbReference>
<protein>
    <recommendedName>
        <fullName evidence="1">UPF0735 ACT domain-containing protein SAMN05192532_10147</fullName>
    </recommendedName>
</protein>
<dbReference type="Pfam" id="PF13291">
    <property type="entry name" value="ACT_4"/>
    <property type="match status" value="1"/>
</dbReference>
<dbReference type="PIRSF" id="PIRSF025624">
    <property type="entry name" value="ACT_PheB"/>
    <property type="match status" value="1"/>
</dbReference>
<comment type="similarity">
    <text evidence="1">Belongs to the UPF0735 family.</text>
</comment>
<dbReference type="SUPFAM" id="SSF55021">
    <property type="entry name" value="ACT-like"/>
    <property type="match status" value="1"/>
</dbReference>
<dbReference type="RefSeq" id="WP_091655977.1">
    <property type="nucleotide sequence ID" value="NZ_FONT01000001.1"/>
</dbReference>
<reference evidence="3 4" key="1">
    <citation type="submission" date="2016-10" db="EMBL/GenBank/DDBJ databases">
        <authorList>
            <person name="de Groot N.N."/>
        </authorList>
    </citation>
    <scope>NUCLEOTIDE SEQUENCE [LARGE SCALE GENOMIC DNA]</scope>
    <source>
        <strain evidence="3 4">DSM 23995</strain>
    </source>
</reference>
<evidence type="ECO:0000313" key="4">
    <source>
        <dbReference type="Proteomes" id="UP000199516"/>
    </source>
</evidence>
<accession>A0A1I1Z585</accession>
<evidence type="ECO:0000313" key="3">
    <source>
        <dbReference type="EMBL" id="SFE26925.1"/>
    </source>
</evidence>
<dbReference type="Gene3D" id="3.30.70.260">
    <property type="match status" value="1"/>
</dbReference>